<dbReference type="EMBL" id="JAHRIQ010083140">
    <property type="protein sequence ID" value="MEQ2248540.1"/>
    <property type="molecule type" value="Genomic_DNA"/>
</dbReference>
<accession>A0ABV0UVU5</accession>
<evidence type="ECO:0000313" key="3">
    <source>
        <dbReference type="Proteomes" id="UP001482620"/>
    </source>
</evidence>
<sequence>MPSLPPDSITATVFFMVHRPKSSINSSTYKTLLPACSPTPAPVTISPQFFRSSIGCLSLSAFTSKYSFSPTKPFITEPHATSPTCSTITLLHAASALMPTSCVHHSERSTGPGMTKTFSTAAPTP</sequence>
<name>A0ABV0UVU5_9TELE</name>
<feature type="region of interest" description="Disordered" evidence="1">
    <location>
        <begin position="104"/>
        <end position="125"/>
    </location>
</feature>
<reference evidence="2 3" key="1">
    <citation type="submission" date="2021-06" db="EMBL/GenBank/DDBJ databases">
        <authorList>
            <person name="Palmer J.M."/>
        </authorList>
    </citation>
    <scope>NUCLEOTIDE SEQUENCE [LARGE SCALE GENOMIC DNA]</scope>
    <source>
        <strain evidence="3">if_2019</strain>
        <tissue evidence="2">Muscle</tissue>
    </source>
</reference>
<keyword evidence="3" id="KW-1185">Reference proteome</keyword>
<dbReference type="Proteomes" id="UP001482620">
    <property type="component" value="Unassembled WGS sequence"/>
</dbReference>
<comment type="caution">
    <text evidence="2">The sequence shown here is derived from an EMBL/GenBank/DDBJ whole genome shotgun (WGS) entry which is preliminary data.</text>
</comment>
<proteinExistence type="predicted"/>
<evidence type="ECO:0000313" key="2">
    <source>
        <dbReference type="EMBL" id="MEQ2248540.1"/>
    </source>
</evidence>
<organism evidence="2 3">
    <name type="scientific">Ilyodon furcidens</name>
    <name type="common">goldbreast splitfin</name>
    <dbReference type="NCBI Taxonomy" id="33524"/>
    <lineage>
        <taxon>Eukaryota</taxon>
        <taxon>Metazoa</taxon>
        <taxon>Chordata</taxon>
        <taxon>Craniata</taxon>
        <taxon>Vertebrata</taxon>
        <taxon>Euteleostomi</taxon>
        <taxon>Actinopterygii</taxon>
        <taxon>Neopterygii</taxon>
        <taxon>Teleostei</taxon>
        <taxon>Neoteleostei</taxon>
        <taxon>Acanthomorphata</taxon>
        <taxon>Ovalentaria</taxon>
        <taxon>Atherinomorphae</taxon>
        <taxon>Cyprinodontiformes</taxon>
        <taxon>Goodeidae</taxon>
        <taxon>Ilyodon</taxon>
    </lineage>
</organism>
<gene>
    <name evidence="2" type="ORF">ILYODFUR_020047</name>
</gene>
<protein>
    <submittedName>
        <fullName evidence="2">Uncharacterized protein</fullName>
    </submittedName>
</protein>
<feature type="compositionally biased region" description="Polar residues" evidence="1">
    <location>
        <begin position="116"/>
        <end position="125"/>
    </location>
</feature>
<evidence type="ECO:0000256" key="1">
    <source>
        <dbReference type="SAM" id="MobiDB-lite"/>
    </source>
</evidence>